<evidence type="ECO:0000256" key="1">
    <source>
        <dbReference type="SAM" id="SignalP"/>
    </source>
</evidence>
<keyword evidence="1" id="KW-0732">Signal</keyword>
<protein>
    <recommendedName>
        <fullName evidence="4">Secreted protein</fullName>
    </recommendedName>
</protein>
<keyword evidence="3" id="KW-1185">Reference proteome</keyword>
<dbReference type="Proteomes" id="UP000316639">
    <property type="component" value="Unassembled WGS sequence"/>
</dbReference>
<feature type="signal peptide" evidence="1">
    <location>
        <begin position="1"/>
        <end position="27"/>
    </location>
</feature>
<feature type="chain" id="PRO_5022237492" description="Secreted protein" evidence="1">
    <location>
        <begin position="28"/>
        <end position="161"/>
    </location>
</feature>
<dbReference type="RefSeq" id="WP_146348793.1">
    <property type="nucleotide sequence ID" value="NZ_VOBR01000001.1"/>
</dbReference>
<organism evidence="2 3">
    <name type="scientific">Lentzea tibetensis</name>
    <dbReference type="NCBI Taxonomy" id="2591470"/>
    <lineage>
        <taxon>Bacteria</taxon>
        <taxon>Bacillati</taxon>
        <taxon>Actinomycetota</taxon>
        <taxon>Actinomycetes</taxon>
        <taxon>Pseudonocardiales</taxon>
        <taxon>Pseudonocardiaceae</taxon>
        <taxon>Lentzea</taxon>
    </lineage>
</organism>
<comment type="caution">
    <text evidence="2">The sequence shown here is derived from an EMBL/GenBank/DDBJ whole genome shotgun (WGS) entry which is preliminary data.</text>
</comment>
<sequence length="161" mass="17454">MRRLRLGLLAVLAAVTTLAVTASTAAASTYYHASAVPSLAQAGPGDRAALGCYDGGVWTPRLIGSDATTFTPTAPPGYYITSNRCNDINFIVGSTPGNTNWSALTRVCWVRHGTCNSWKSVPWDGKYHVIATDVLDGTRFRIETHWPESMWGSEWNAKVAY</sequence>
<reference evidence="2 3" key="1">
    <citation type="submission" date="2019-07" db="EMBL/GenBank/DDBJ databases">
        <title>Lentzea xizangensis sp. nov., isolated from Qinghai-Tibetan Plateau Soils.</title>
        <authorList>
            <person name="Huang J."/>
        </authorList>
    </citation>
    <scope>NUCLEOTIDE SEQUENCE [LARGE SCALE GENOMIC DNA]</scope>
    <source>
        <strain evidence="2 3">FXJ1.1311</strain>
    </source>
</reference>
<evidence type="ECO:0000313" key="2">
    <source>
        <dbReference type="EMBL" id="TWP54010.1"/>
    </source>
</evidence>
<dbReference type="EMBL" id="VOBR01000001">
    <property type="protein sequence ID" value="TWP54010.1"/>
    <property type="molecule type" value="Genomic_DNA"/>
</dbReference>
<dbReference type="OrthoDB" id="4315969at2"/>
<gene>
    <name evidence="2" type="ORF">FKR81_00075</name>
</gene>
<proteinExistence type="predicted"/>
<evidence type="ECO:0000313" key="3">
    <source>
        <dbReference type="Proteomes" id="UP000316639"/>
    </source>
</evidence>
<evidence type="ECO:0008006" key="4">
    <source>
        <dbReference type="Google" id="ProtNLM"/>
    </source>
</evidence>
<dbReference type="AlphaFoldDB" id="A0A563F219"/>
<accession>A0A563F219</accession>
<name>A0A563F219_9PSEU</name>